<evidence type="ECO:0000313" key="1">
    <source>
        <dbReference type="EMBL" id="GJN16790.1"/>
    </source>
</evidence>
<dbReference type="AlphaFoldDB" id="A0AAV5E2E5"/>
<sequence length="258" mass="29229">MELPRRVAHAELDAWVGLCLYKEGAGHMCCCQVPPAAAGCNTTTMPAWKLGLDAFFDAQSELHNGATLVYKGDISSRFCLVECQRLPGYRRRLRVLKMTDFVLKYDKDGELRSGRHRAFASRHHHPMRCDAPWVGERVAAPKFFDDRQCNLLLLDEASSRHGIKQMSQVHGSAWSVCFVDEKSHQHGFKVGIEKHSKEGFKGTKEVQPGDGDAPTMLMRGFQLGNNLLQFDLEKMHLGFAKLPFFTAFCNFNFIRNQH</sequence>
<dbReference type="Proteomes" id="UP001054889">
    <property type="component" value="Unassembled WGS sequence"/>
</dbReference>
<gene>
    <name evidence="1" type="primary">gb03811</name>
    <name evidence="1" type="ORF">PR202_gb03811</name>
</gene>
<comment type="caution">
    <text evidence="1">The sequence shown here is derived from an EMBL/GenBank/DDBJ whole genome shotgun (WGS) entry which is preliminary data.</text>
</comment>
<reference evidence="1" key="1">
    <citation type="journal article" date="2018" name="DNA Res.">
        <title>Multiple hybrid de novo genome assembly of finger millet, an orphan allotetraploid crop.</title>
        <authorList>
            <person name="Hatakeyama M."/>
            <person name="Aluri S."/>
            <person name="Balachadran M.T."/>
            <person name="Sivarajan S.R."/>
            <person name="Patrignani A."/>
            <person name="Gruter S."/>
            <person name="Poveda L."/>
            <person name="Shimizu-Inatsugi R."/>
            <person name="Baeten J."/>
            <person name="Francoijs K.J."/>
            <person name="Nataraja K.N."/>
            <person name="Reddy Y.A.N."/>
            <person name="Phadnis S."/>
            <person name="Ravikumar R.L."/>
            <person name="Schlapbach R."/>
            <person name="Sreeman S.M."/>
            <person name="Shimizu K.K."/>
        </authorList>
    </citation>
    <scope>NUCLEOTIDE SEQUENCE</scope>
</reference>
<evidence type="ECO:0008006" key="3">
    <source>
        <dbReference type="Google" id="ProtNLM"/>
    </source>
</evidence>
<dbReference type="InterPro" id="IPR012871">
    <property type="entry name" value="DUF1668_ORYSA"/>
</dbReference>
<protein>
    <recommendedName>
        <fullName evidence="3">Peptidase A1 domain-containing protein</fullName>
    </recommendedName>
</protein>
<name>A0AAV5E2E5_ELECO</name>
<dbReference type="EMBL" id="BQKI01000073">
    <property type="protein sequence ID" value="GJN16790.1"/>
    <property type="molecule type" value="Genomic_DNA"/>
</dbReference>
<proteinExistence type="predicted"/>
<dbReference type="Pfam" id="PF07893">
    <property type="entry name" value="DUF1668"/>
    <property type="match status" value="1"/>
</dbReference>
<organism evidence="1 2">
    <name type="scientific">Eleusine coracana subsp. coracana</name>
    <dbReference type="NCBI Taxonomy" id="191504"/>
    <lineage>
        <taxon>Eukaryota</taxon>
        <taxon>Viridiplantae</taxon>
        <taxon>Streptophyta</taxon>
        <taxon>Embryophyta</taxon>
        <taxon>Tracheophyta</taxon>
        <taxon>Spermatophyta</taxon>
        <taxon>Magnoliopsida</taxon>
        <taxon>Liliopsida</taxon>
        <taxon>Poales</taxon>
        <taxon>Poaceae</taxon>
        <taxon>PACMAD clade</taxon>
        <taxon>Chloridoideae</taxon>
        <taxon>Cynodonteae</taxon>
        <taxon>Eleusininae</taxon>
        <taxon>Eleusine</taxon>
    </lineage>
</organism>
<evidence type="ECO:0000313" key="2">
    <source>
        <dbReference type="Proteomes" id="UP001054889"/>
    </source>
</evidence>
<reference evidence="1" key="2">
    <citation type="submission" date="2021-12" db="EMBL/GenBank/DDBJ databases">
        <title>Resequencing data analysis of finger millet.</title>
        <authorList>
            <person name="Hatakeyama M."/>
            <person name="Aluri S."/>
            <person name="Balachadran M.T."/>
            <person name="Sivarajan S.R."/>
            <person name="Poveda L."/>
            <person name="Shimizu-Inatsugi R."/>
            <person name="Schlapbach R."/>
            <person name="Sreeman S.M."/>
            <person name="Shimizu K.K."/>
        </authorList>
    </citation>
    <scope>NUCLEOTIDE SEQUENCE</scope>
</reference>
<keyword evidence="2" id="KW-1185">Reference proteome</keyword>
<accession>A0AAV5E2E5</accession>